<proteinExistence type="predicted"/>
<reference evidence="8" key="1">
    <citation type="journal article" date="2017" name="Genome Biol.">
        <title>Comparative genomics reveals high biological diversity and specific adaptations in the industrially and medically important fungal genus Aspergillus.</title>
        <authorList>
            <person name="de Vries R.P."/>
            <person name="Riley R."/>
            <person name="Wiebenga A."/>
            <person name="Aguilar-Osorio G."/>
            <person name="Amillis S."/>
            <person name="Uchima C.A."/>
            <person name="Anderluh G."/>
            <person name="Asadollahi M."/>
            <person name="Askin M."/>
            <person name="Barry K."/>
            <person name="Battaglia E."/>
            <person name="Bayram O."/>
            <person name="Benocci T."/>
            <person name="Braus-Stromeyer S.A."/>
            <person name="Caldana C."/>
            <person name="Canovas D."/>
            <person name="Cerqueira G.C."/>
            <person name="Chen F."/>
            <person name="Chen W."/>
            <person name="Choi C."/>
            <person name="Clum A."/>
            <person name="Dos Santos R.A."/>
            <person name="Damasio A.R."/>
            <person name="Diallinas G."/>
            <person name="Emri T."/>
            <person name="Fekete E."/>
            <person name="Flipphi M."/>
            <person name="Freyberg S."/>
            <person name="Gallo A."/>
            <person name="Gournas C."/>
            <person name="Habgood R."/>
            <person name="Hainaut M."/>
            <person name="Harispe M.L."/>
            <person name="Henrissat B."/>
            <person name="Hilden K.S."/>
            <person name="Hope R."/>
            <person name="Hossain A."/>
            <person name="Karabika E."/>
            <person name="Karaffa L."/>
            <person name="Karanyi Z."/>
            <person name="Krasevec N."/>
            <person name="Kuo A."/>
            <person name="Kusch H."/>
            <person name="LaButti K."/>
            <person name="Lagendijk E.L."/>
            <person name="Lapidus A."/>
            <person name="Levasseur A."/>
            <person name="Lindquist E."/>
            <person name="Lipzen A."/>
            <person name="Logrieco A.F."/>
            <person name="MacCabe A."/>
            <person name="Maekelae M.R."/>
            <person name="Malavazi I."/>
            <person name="Melin P."/>
            <person name="Meyer V."/>
            <person name="Mielnichuk N."/>
            <person name="Miskei M."/>
            <person name="Molnar A.P."/>
            <person name="Mule G."/>
            <person name="Ngan C.Y."/>
            <person name="Orejas M."/>
            <person name="Orosz E."/>
            <person name="Ouedraogo J.P."/>
            <person name="Overkamp K.M."/>
            <person name="Park H.-S."/>
            <person name="Perrone G."/>
            <person name="Piumi F."/>
            <person name="Punt P.J."/>
            <person name="Ram A.F."/>
            <person name="Ramon A."/>
            <person name="Rauscher S."/>
            <person name="Record E."/>
            <person name="Riano-Pachon D.M."/>
            <person name="Robert V."/>
            <person name="Roehrig J."/>
            <person name="Ruller R."/>
            <person name="Salamov A."/>
            <person name="Salih N.S."/>
            <person name="Samson R.A."/>
            <person name="Sandor E."/>
            <person name="Sanguinetti M."/>
            <person name="Schuetze T."/>
            <person name="Sepcic K."/>
            <person name="Shelest E."/>
            <person name="Sherlock G."/>
            <person name="Sophianopoulou V."/>
            <person name="Squina F.M."/>
            <person name="Sun H."/>
            <person name="Susca A."/>
            <person name="Todd R.B."/>
            <person name="Tsang A."/>
            <person name="Unkles S.E."/>
            <person name="van de Wiele N."/>
            <person name="van Rossen-Uffink D."/>
            <person name="Oliveira J.V."/>
            <person name="Vesth T.C."/>
            <person name="Visser J."/>
            <person name="Yu J.-H."/>
            <person name="Zhou M."/>
            <person name="Andersen M.R."/>
            <person name="Archer D.B."/>
            <person name="Baker S.E."/>
            <person name="Benoit I."/>
            <person name="Brakhage A.A."/>
            <person name="Braus G.H."/>
            <person name="Fischer R."/>
            <person name="Frisvad J.C."/>
            <person name="Goldman G.H."/>
            <person name="Houbraken J."/>
            <person name="Oakley B."/>
            <person name="Pocsi I."/>
            <person name="Scazzocchio C."/>
            <person name="Seiboth B."/>
            <person name="vanKuyk P.A."/>
            <person name="Wortman J."/>
            <person name="Dyer P.S."/>
            <person name="Grigoriev I.V."/>
        </authorList>
    </citation>
    <scope>NUCLEOTIDE SEQUENCE [LARGE SCALE GENOMIC DNA]</scope>
    <source>
        <strain evidence="8">CBS 583.65</strain>
    </source>
</reference>
<dbReference type="PANTHER" id="PTHR31162:SF3">
    <property type="entry name" value="TRANSPORTER_MALIC ACID TRANSPORT PROTEIN, PUTATIVE-RELATED"/>
    <property type="match status" value="1"/>
</dbReference>
<evidence type="ECO:0000313" key="8">
    <source>
        <dbReference type="Proteomes" id="UP000184073"/>
    </source>
</evidence>
<feature type="transmembrane region" description="Helical" evidence="6">
    <location>
        <begin position="174"/>
        <end position="193"/>
    </location>
</feature>
<keyword evidence="4 6" id="KW-0472">Membrane</keyword>
<evidence type="ECO:0000256" key="4">
    <source>
        <dbReference type="ARBA" id="ARBA00023136"/>
    </source>
</evidence>
<comment type="subcellular location">
    <subcellularLocation>
        <location evidence="1">Membrane</location>
        <topology evidence="1">Multi-pass membrane protein</topology>
    </subcellularLocation>
</comment>
<evidence type="ECO:0000256" key="2">
    <source>
        <dbReference type="ARBA" id="ARBA00022692"/>
    </source>
</evidence>
<feature type="transmembrane region" description="Helical" evidence="6">
    <location>
        <begin position="240"/>
        <end position="260"/>
    </location>
</feature>
<dbReference type="AlphaFoldDB" id="A0A1L9PNC2"/>
<evidence type="ECO:0000256" key="1">
    <source>
        <dbReference type="ARBA" id="ARBA00004141"/>
    </source>
</evidence>
<organism evidence="7 8">
    <name type="scientific">Aspergillus versicolor CBS 583.65</name>
    <dbReference type="NCBI Taxonomy" id="1036611"/>
    <lineage>
        <taxon>Eukaryota</taxon>
        <taxon>Fungi</taxon>
        <taxon>Dikarya</taxon>
        <taxon>Ascomycota</taxon>
        <taxon>Pezizomycotina</taxon>
        <taxon>Eurotiomycetes</taxon>
        <taxon>Eurotiomycetidae</taxon>
        <taxon>Eurotiales</taxon>
        <taxon>Aspergillaceae</taxon>
        <taxon>Aspergillus</taxon>
        <taxon>Aspergillus subgen. Nidulantes</taxon>
    </lineage>
</organism>
<dbReference type="PANTHER" id="PTHR31162">
    <property type="entry name" value="MALIC ACID TRANSPORT PROTEIN-RELATED"/>
    <property type="match status" value="1"/>
</dbReference>
<feature type="transmembrane region" description="Helical" evidence="6">
    <location>
        <begin position="205"/>
        <end position="228"/>
    </location>
</feature>
<accession>A0A1L9PNC2</accession>
<dbReference type="GeneID" id="63728118"/>
<gene>
    <name evidence="7" type="ORF">ASPVEDRAFT_42553</name>
</gene>
<feature type="region of interest" description="Disordered" evidence="5">
    <location>
        <begin position="1"/>
        <end position="24"/>
    </location>
</feature>
<dbReference type="InterPro" id="IPR038665">
    <property type="entry name" value="Voltage-dep_anion_channel_sf"/>
</dbReference>
<name>A0A1L9PNC2_ASPVE</name>
<feature type="transmembrane region" description="Helical" evidence="6">
    <location>
        <begin position="272"/>
        <end position="299"/>
    </location>
</feature>
<dbReference type="EMBL" id="KV878130">
    <property type="protein sequence ID" value="OJJ03020.1"/>
    <property type="molecule type" value="Genomic_DNA"/>
</dbReference>
<dbReference type="Pfam" id="PF03595">
    <property type="entry name" value="SLAC1"/>
    <property type="match status" value="1"/>
</dbReference>
<dbReference type="RefSeq" id="XP_040668782.1">
    <property type="nucleotide sequence ID" value="XM_040812607.1"/>
</dbReference>
<evidence type="ECO:0000313" key="7">
    <source>
        <dbReference type="EMBL" id="OJJ03020.1"/>
    </source>
</evidence>
<dbReference type="GO" id="GO:0015140">
    <property type="term" value="F:malate transmembrane transporter activity"/>
    <property type="evidence" value="ECO:0007669"/>
    <property type="project" value="InterPro"/>
</dbReference>
<keyword evidence="2 6" id="KW-0812">Transmembrane</keyword>
<feature type="transmembrane region" description="Helical" evidence="6">
    <location>
        <begin position="393"/>
        <end position="414"/>
    </location>
</feature>
<feature type="transmembrane region" description="Helical" evidence="6">
    <location>
        <begin position="133"/>
        <end position="154"/>
    </location>
</feature>
<feature type="transmembrane region" description="Helical" evidence="6">
    <location>
        <begin position="311"/>
        <end position="331"/>
    </location>
</feature>
<dbReference type="GO" id="GO:0016020">
    <property type="term" value="C:membrane"/>
    <property type="evidence" value="ECO:0007669"/>
    <property type="project" value="UniProtKB-SubCell"/>
</dbReference>
<evidence type="ECO:0000256" key="5">
    <source>
        <dbReference type="SAM" id="MobiDB-lite"/>
    </source>
</evidence>
<feature type="transmembrane region" description="Helical" evidence="6">
    <location>
        <begin position="420"/>
        <end position="442"/>
    </location>
</feature>
<dbReference type="CDD" id="cd09317">
    <property type="entry name" value="TDT_Mae1_like"/>
    <property type="match status" value="1"/>
</dbReference>
<evidence type="ECO:0008006" key="9">
    <source>
        <dbReference type="Google" id="ProtNLM"/>
    </source>
</evidence>
<dbReference type="STRING" id="1036611.A0A1L9PNC2"/>
<dbReference type="Gene3D" id="1.50.10.150">
    <property type="entry name" value="Voltage-dependent anion channel"/>
    <property type="match status" value="1"/>
</dbReference>
<sequence>MSSSSNVPRHMRSPGDDGYRTPTIEDAQLNFPVLRVSDSRGSQGIQSSAVEQLHNLSQRATDRGLEREQKDCGDCSEHNSLHRTLTGYSAKSLSWKKRIRHVTWAYFTSTMATGGLANVLYQVPYRFRGLDTIGIVVFLINIALYLFIWGLLIARFYNYPYTFKASFLHPTESLFVPASVVSFGTILINVSQYGPQNAGPWLVEAVGILFWFDAALAVILSAGIYLLLWSTQTFTIAQMTPIWIFPAYPMLIIGPHAGILSAKLDQARSLRIIIGGTTIQGVGFLVSMMVYSAFIYRLMTQKLPKENSRPGMFVSVGPSGFTVAGIVNMAANAKRSFPADFMGNGALAADVLKVVVDFAALWLWGLAMFFFIIASAAHFSAFGPGKMVFSMTWFSFIFPNTALITATFAIGQAFSSKAINIVGCVAVFPLLLMYFFVCYKMFRAVYLHQIMWPQRGEDRDEGGFEIHTIKPEADDSGENIMV</sequence>
<feature type="transmembrane region" description="Helical" evidence="6">
    <location>
        <begin position="361"/>
        <end position="381"/>
    </location>
</feature>
<dbReference type="OrthoDB" id="2901184at2759"/>
<protein>
    <recommendedName>
        <fullName evidence="9">C4-dicarboxylate transporter/malic acid transport protein</fullName>
    </recommendedName>
</protein>
<evidence type="ECO:0000256" key="3">
    <source>
        <dbReference type="ARBA" id="ARBA00022989"/>
    </source>
</evidence>
<dbReference type="InterPro" id="IPR030185">
    <property type="entry name" value="Mae1"/>
</dbReference>
<dbReference type="Proteomes" id="UP000184073">
    <property type="component" value="Unassembled WGS sequence"/>
</dbReference>
<keyword evidence="3 6" id="KW-1133">Transmembrane helix</keyword>
<evidence type="ECO:0000256" key="6">
    <source>
        <dbReference type="SAM" id="Phobius"/>
    </source>
</evidence>
<dbReference type="VEuPathDB" id="FungiDB:ASPVEDRAFT_42553"/>
<dbReference type="InterPro" id="IPR004695">
    <property type="entry name" value="SLAC1/Mae1/Ssu1/TehA"/>
</dbReference>
<keyword evidence="8" id="KW-1185">Reference proteome</keyword>
<feature type="transmembrane region" description="Helical" evidence="6">
    <location>
        <begin position="101"/>
        <end position="121"/>
    </location>
</feature>